<gene>
    <name evidence="2" type="ORF">HK44_026565</name>
</gene>
<dbReference type="CDD" id="cd00093">
    <property type="entry name" value="HTH_XRE"/>
    <property type="match status" value="1"/>
</dbReference>
<dbReference type="InterPro" id="IPR010921">
    <property type="entry name" value="Trp_repressor/repl_initiator"/>
</dbReference>
<proteinExistence type="predicted"/>
<dbReference type="AlphaFoldDB" id="A0A010SQM6"/>
<dbReference type="Proteomes" id="UP000022611">
    <property type="component" value="Unassembled WGS sequence"/>
</dbReference>
<name>A0A010SQM6_PSEFL</name>
<evidence type="ECO:0000259" key="1">
    <source>
        <dbReference type="PROSITE" id="PS50943"/>
    </source>
</evidence>
<dbReference type="OrthoDB" id="7008804at2"/>
<keyword evidence="2" id="KW-0238">DNA-binding</keyword>
<evidence type="ECO:0000313" key="2">
    <source>
        <dbReference type="EMBL" id="EXF95195.1"/>
    </source>
</evidence>
<dbReference type="PROSITE" id="PS50943">
    <property type="entry name" value="HTH_CROC1"/>
    <property type="match status" value="1"/>
</dbReference>
<organism evidence="2 3">
    <name type="scientific">Pseudomonas fluorescens HK44</name>
    <dbReference type="NCBI Taxonomy" id="1042209"/>
    <lineage>
        <taxon>Bacteria</taxon>
        <taxon>Pseudomonadati</taxon>
        <taxon>Pseudomonadota</taxon>
        <taxon>Gammaproteobacteria</taxon>
        <taxon>Pseudomonadales</taxon>
        <taxon>Pseudomonadaceae</taxon>
        <taxon>Pseudomonas</taxon>
    </lineage>
</organism>
<dbReference type="PATRIC" id="fig|1042209.11.peg.1876"/>
<dbReference type="InterPro" id="IPR001387">
    <property type="entry name" value="Cro/C1-type_HTH"/>
</dbReference>
<comment type="caution">
    <text evidence="2">The sequence shown here is derived from an EMBL/GenBank/DDBJ whole genome shotgun (WGS) entry which is preliminary data.</text>
</comment>
<evidence type="ECO:0000313" key="3">
    <source>
        <dbReference type="Proteomes" id="UP000022611"/>
    </source>
</evidence>
<dbReference type="eggNOG" id="ENOG5031TS2">
    <property type="taxonomic scope" value="Bacteria"/>
</dbReference>
<dbReference type="SMART" id="SM00530">
    <property type="entry name" value="HTH_XRE"/>
    <property type="match status" value="1"/>
</dbReference>
<accession>A0A010SQM6</accession>
<dbReference type="Gene3D" id="1.10.260.40">
    <property type="entry name" value="lambda repressor-like DNA-binding domains"/>
    <property type="match status" value="1"/>
</dbReference>
<dbReference type="EMBL" id="AFOY02000008">
    <property type="protein sequence ID" value="EXF95195.1"/>
    <property type="molecule type" value="Genomic_DNA"/>
</dbReference>
<reference evidence="2 3" key="1">
    <citation type="journal article" date="2011" name="J. Bacteriol.">
        <title>Draft genome sequence of the polycyclic aromatic hydrocarbon-degrading, genetically engineered bioluminescent bioreporter Pseudomonas fluorescens HK44.</title>
        <authorList>
            <person name="Chauhan A."/>
            <person name="Layton A.C."/>
            <person name="Williams D.E."/>
            <person name="Smartt A.E."/>
            <person name="Ripp S."/>
            <person name="Karpinets T.V."/>
            <person name="Brown S.D."/>
            <person name="Sayler G.S."/>
        </authorList>
    </citation>
    <scope>NUCLEOTIDE SEQUENCE [LARGE SCALE GENOMIC DNA]</scope>
    <source>
        <strain evidence="2 3">HK44</strain>
    </source>
</reference>
<dbReference type="GO" id="GO:0043565">
    <property type="term" value="F:sequence-specific DNA binding"/>
    <property type="evidence" value="ECO:0007669"/>
    <property type="project" value="InterPro"/>
</dbReference>
<dbReference type="Pfam" id="PF13560">
    <property type="entry name" value="HTH_31"/>
    <property type="match status" value="1"/>
</dbReference>
<dbReference type="SUPFAM" id="SSF48295">
    <property type="entry name" value="TrpR-like"/>
    <property type="match status" value="1"/>
</dbReference>
<protein>
    <submittedName>
        <fullName evidence="2">DNA-binding protein</fullName>
    </submittedName>
</protein>
<dbReference type="RefSeq" id="WP_019691535.1">
    <property type="nucleotide sequence ID" value="NZ_AFOY02000008.1"/>
</dbReference>
<dbReference type="InterPro" id="IPR010982">
    <property type="entry name" value="Lambda_DNA-bd_dom_sf"/>
</dbReference>
<dbReference type="HOGENOM" id="CLU_066192_35_1_6"/>
<feature type="domain" description="HTH cro/C1-type" evidence="1">
    <location>
        <begin position="14"/>
        <end position="63"/>
    </location>
</feature>
<dbReference type="SUPFAM" id="SSF47413">
    <property type="entry name" value="lambda repressor-like DNA-binding domains"/>
    <property type="match status" value="1"/>
</dbReference>
<sequence length="151" mass="16390">MSLRKAYAATLQWLRIRRGLSQADLQSQTDQAHVSRLEASKTSATVDLTADLAQALGVTPLSFLTLVAAAHEGKTARTALIETLAELEHLGVLDEPLPGAPQRLQPPQSTTAAEKLKAVQELKRAGYTQTEICRQLGLPTSTVGRLWHLED</sequence>